<organism evidence="2 3">
    <name type="scientific">Plakobranchus ocellatus</name>
    <dbReference type="NCBI Taxonomy" id="259542"/>
    <lineage>
        <taxon>Eukaryota</taxon>
        <taxon>Metazoa</taxon>
        <taxon>Spiralia</taxon>
        <taxon>Lophotrochozoa</taxon>
        <taxon>Mollusca</taxon>
        <taxon>Gastropoda</taxon>
        <taxon>Heterobranchia</taxon>
        <taxon>Euthyneura</taxon>
        <taxon>Panpulmonata</taxon>
        <taxon>Sacoglossa</taxon>
        <taxon>Placobranchoidea</taxon>
        <taxon>Plakobranchidae</taxon>
        <taxon>Plakobranchus</taxon>
    </lineage>
</organism>
<dbReference type="SUPFAM" id="SSF56672">
    <property type="entry name" value="DNA/RNA polymerases"/>
    <property type="match status" value="1"/>
</dbReference>
<dbReference type="Proteomes" id="UP000735302">
    <property type="component" value="Unassembled WGS sequence"/>
</dbReference>
<dbReference type="InterPro" id="IPR000477">
    <property type="entry name" value="RT_dom"/>
</dbReference>
<dbReference type="InterPro" id="IPR043128">
    <property type="entry name" value="Rev_trsase/Diguanyl_cyclase"/>
</dbReference>
<proteinExistence type="predicted"/>
<dbReference type="PANTHER" id="PTHR24559:SF444">
    <property type="entry name" value="REVERSE TRANSCRIPTASE DOMAIN-CONTAINING PROTEIN"/>
    <property type="match status" value="1"/>
</dbReference>
<dbReference type="Gene3D" id="3.10.10.10">
    <property type="entry name" value="HIV Type 1 Reverse Transcriptase, subunit A, domain 1"/>
    <property type="match status" value="1"/>
</dbReference>
<feature type="domain" description="Reverse transcriptase" evidence="1">
    <location>
        <begin position="79"/>
        <end position="170"/>
    </location>
</feature>
<accession>A0AAV3Y1C4</accession>
<protein>
    <submittedName>
        <fullName evidence="2">Retrovirus-related pol polyprotein from transposon 297</fullName>
    </submittedName>
</protein>
<dbReference type="EMBL" id="BLXT01000396">
    <property type="protein sequence ID" value="GFN76479.1"/>
    <property type="molecule type" value="Genomic_DNA"/>
</dbReference>
<sequence>MQWKGHFDDLATVCTNDYRININGKKKTLHTNLLKRYITRETASDETSTGDGPVPAASLAVVEDGEESSAMMIVSVKSYQNSALKNDRYFLKIDLSKGHWQIPVREEDMAKTAFVTMDRHYEFLRMRFGMMYSAATLTHDVKMLERDGLHGDYIDDLLVHTSTWKDHVRSLCGYNGRTSPKD</sequence>
<dbReference type="AlphaFoldDB" id="A0AAV3Y1C4"/>
<reference evidence="2 3" key="1">
    <citation type="journal article" date="2021" name="Elife">
        <title>Chloroplast acquisition without the gene transfer in kleptoplastic sea slugs, Plakobranchus ocellatus.</title>
        <authorList>
            <person name="Maeda T."/>
            <person name="Takahashi S."/>
            <person name="Yoshida T."/>
            <person name="Shimamura S."/>
            <person name="Takaki Y."/>
            <person name="Nagai Y."/>
            <person name="Toyoda A."/>
            <person name="Suzuki Y."/>
            <person name="Arimoto A."/>
            <person name="Ishii H."/>
            <person name="Satoh N."/>
            <person name="Nishiyama T."/>
            <person name="Hasebe M."/>
            <person name="Maruyama T."/>
            <person name="Minagawa J."/>
            <person name="Obokata J."/>
            <person name="Shigenobu S."/>
        </authorList>
    </citation>
    <scope>NUCLEOTIDE SEQUENCE [LARGE SCALE GENOMIC DNA]</scope>
</reference>
<evidence type="ECO:0000259" key="1">
    <source>
        <dbReference type="Pfam" id="PF00078"/>
    </source>
</evidence>
<dbReference type="Pfam" id="PF00078">
    <property type="entry name" value="RVT_1"/>
    <property type="match status" value="1"/>
</dbReference>
<comment type="caution">
    <text evidence="2">The sequence shown here is derived from an EMBL/GenBank/DDBJ whole genome shotgun (WGS) entry which is preliminary data.</text>
</comment>
<dbReference type="InterPro" id="IPR043502">
    <property type="entry name" value="DNA/RNA_pol_sf"/>
</dbReference>
<name>A0AAV3Y1C4_9GAST</name>
<dbReference type="Gene3D" id="3.30.70.270">
    <property type="match status" value="1"/>
</dbReference>
<evidence type="ECO:0000313" key="2">
    <source>
        <dbReference type="EMBL" id="GFN76479.1"/>
    </source>
</evidence>
<dbReference type="PANTHER" id="PTHR24559">
    <property type="entry name" value="TRANSPOSON TY3-I GAG-POL POLYPROTEIN"/>
    <property type="match status" value="1"/>
</dbReference>
<evidence type="ECO:0000313" key="3">
    <source>
        <dbReference type="Proteomes" id="UP000735302"/>
    </source>
</evidence>
<dbReference type="InterPro" id="IPR053134">
    <property type="entry name" value="RNA-dir_DNA_polymerase"/>
</dbReference>
<gene>
    <name evidence="2" type="ORF">PoB_000298500</name>
</gene>
<keyword evidence="3" id="KW-1185">Reference proteome</keyword>